<dbReference type="EMBL" id="QCZG01000048">
    <property type="protein sequence ID" value="PWA07696.1"/>
    <property type="molecule type" value="Genomic_DNA"/>
</dbReference>
<reference evidence="1 2" key="1">
    <citation type="submission" date="2018-04" db="EMBL/GenBank/DDBJ databases">
        <title>Camelliibacillus theae gen. nov., sp. nov., isolated from Pu'er tea.</title>
        <authorList>
            <person name="Niu L."/>
        </authorList>
    </citation>
    <scope>NUCLEOTIDE SEQUENCE [LARGE SCALE GENOMIC DNA]</scope>
    <source>
        <strain evidence="1 2">T8</strain>
    </source>
</reference>
<sequence length="99" mass="11700">MDEYSKELRRIRITLIVIAIILVLFVSNREIVLEDNYDDLIPPSYFHNMVPLENGYFGILSNDASWDENGELNIYYYDSDKNELMLKKQVLIEELINKP</sequence>
<dbReference type="Gene3D" id="6.20.140.10">
    <property type="match status" value="1"/>
</dbReference>
<accession>A0A2U1JR75</accession>
<name>A0A2U1JR75_9BACI</name>
<dbReference type="Proteomes" id="UP000245998">
    <property type="component" value="Unassembled WGS sequence"/>
</dbReference>
<evidence type="ECO:0000313" key="2">
    <source>
        <dbReference type="Proteomes" id="UP000245998"/>
    </source>
</evidence>
<comment type="caution">
    <text evidence="1">The sequence shown here is derived from an EMBL/GenBank/DDBJ whole genome shotgun (WGS) entry which is preliminary data.</text>
</comment>
<dbReference type="AlphaFoldDB" id="A0A2U1JR75"/>
<keyword evidence="2" id="KW-1185">Reference proteome</keyword>
<dbReference type="RefSeq" id="WP_116555966.1">
    <property type="nucleotide sequence ID" value="NZ_QCZG01000048.1"/>
</dbReference>
<evidence type="ECO:0000313" key="1">
    <source>
        <dbReference type="EMBL" id="PWA07696.1"/>
    </source>
</evidence>
<organism evidence="1 2">
    <name type="scientific">Pueribacillus theae</name>
    <dbReference type="NCBI Taxonomy" id="2171751"/>
    <lineage>
        <taxon>Bacteria</taxon>
        <taxon>Bacillati</taxon>
        <taxon>Bacillota</taxon>
        <taxon>Bacilli</taxon>
        <taxon>Bacillales</taxon>
        <taxon>Bacillaceae</taxon>
        <taxon>Pueribacillus</taxon>
    </lineage>
</organism>
<proteinExistence type="predicted"/>
<protein>
    <submittedName>
        <fullName evidence="1">Uncharacterized protein</fullName>
    </submittedName>
</protein>
<gene>
    <name evidence="1" type="ORF">DCC39_16300</name>
</gene>
<dbReference type="OrthoDB" id="2974665at2"/>